<dbReference type="GO" id="GO:0016787">
    <property type="term" value="F:hydrolase activity"/>
    <property type="evidence" value="ECO:0007669"/>
    <property type="project" value="InterPro"/>
</dbReference>
<dbReference type="EMBL" id="AZFM01000001">
    <property type="protein sequence ID" value="KRL91547.1"/>
    <property type="molecule type" value="Genomic_DNA"/>
</dbReference>
<dbReference type="AlphaFoldDB" id="A0A0R1UP93"/>
<keyword evidence="4" id="KW-1185">Reference proteome</keyword>
<evidence type="ECO:0000313" key="3">
    <source>
        <dbReference type="EMBL" id="KRL91547.1"/>
    </source>
</evidence>
<dbReference type="GO" id="GO:0016831">
    <property type="term" value="F:carboxy-lyase activity"/>
    <property type="evidence" value="ECO:0007669"/>
    <property type="project" value="InterPro"/>
</dbReference>
<dbReference type="InterPro" id="IPR032465">
    <property type="entry name" value="ACMSD"/>
</dbReference>
<accession>A0A0R1UP93</accession>
<dbReference type="GO" id="GO:0019748">
    <property type="term" value="P:secondary metabolic process"/>
    <property type="evidence" value="ECO:0007669"/>
    <property type="project" value="TreeGrafter"/>
</dbReference>
<organism evidence="3 4">
    <name type="scientific">Lactobacillus kalixensis DSM 16043</name>
    <dbReference type="NCBI Taxonomy" id="1423763"/>
    <lineage>
        <taxon>Bacteria</taxon>
        <taxon>Bacillati</taxon>
        <taxon>Bacillota</taxon>
        <taxon>Bacilli</taxon>
        <taxon>Lactobacillales</taxon>
        <taxon>Lactobacillaceae</taxon>
        <taxon>Lactobacillus</taxon>
    </lineage>
</organism>
<comment type="caution">
    <text evidence="3">The sequence shown here is derived from an EMBL/GenBank/DDBJ whole genome shotgun (WGS) entry which is preliminary data.</text>
</comment>
<protein>
    <submittedName>
        <fullName evidence="3">Putative aminocarboxymuconate-semialdehyde decarboxylase</fullName>
    </submittedName>
</protein>
<dbReference type="Pfam" id="PF04909">
    <property type="entry name" value="Amidohydro_2"/>
    <property type="match status" value="1"/>
</dbReference>
<dbReference type="InterPro" id="IPR032466">
    <property type="entry name" value="Metal_Hydrolase"/>
</dbReference>
<dbReference type="PANTHER" id="PTHR21240">
    <property type="entry name" value="2-AMINO-3-CARBOXYLMUCONATE-6-SEMIALDEHYDE DECARBOXYLASE"/>
    <property type="match status" value="1"/>
</dbReference>
<gene>
    <name evidence="3" type="ORF">FC46_GL000096</name>
</gene>
<dbReference type="SUPFAM" id="SSF51556">
    <property type="entry name" value="Metallo-dependent hydrolases"/>
    <property type="match status" value="1"/>
</dbReference>
<dbReference type="Proteomes" id="UP000051036">
    <property type="component" value="Unassembled WGS sequence"/>
</dbReference>
<sequence length="285" mass="31990">MLEISPEIPTIFPFIKIKNLIDLTSRLKQWPNDNTKQAISLVNISPEDFCKPNQAAQLSRKANDELAEIVFDHSDKFEAGVGVLPMNNIDEAIKIVDEIVQNPHLIGAQIFTRHLGKSIADPEFRPVLAKAAEANLPLWLHPVFDQRKPDNNLVFSWEYELSQAMLQLVESKIFEDYPNLKILVHHAGAMVPFFAERINHILPNEEAKCFKNFYVDTAILGNTPALQLAIDYYGLDHVLFGTDAPFAVPPSGANAEVSGAINNLAISKQDKQKIFSENFVNFLKT</sequence>
<name>A0A0R1UP93_9LACO</name>
<reference evidence="3 4" key="1">
    <citation type="journal article" date="2015" name="Genome Announc.">
        <title>Expanding the biotechnology potential of lactobacilli through comparative genomics of 213 strains and associated genera.</title>
        <authorList>
            <person name="Sun Z."/>
            <person name="Harris H.M."/>
            <person name="McCann A."/>
            <person name="Guo C."/>
            <person name="Argimon S."/>
            <person name="Zhang W."/>
            <person name="Yang X."/>
            <person name="Jeffery I.B."/>
            <person name="Cooney J.C."/>
            <person name="Kagawa T.F."/>
            <person name="Liu W."/>
            <person name="Song Y."/>
            <person name="Salvetti E."/>
            <person name="Wrobel A."/>
            <person name="Rasinkangas P."/>
            <person name="Parkhill J."/>
            <person name="Rea M.C."/>
            <person name="O'Sullivan O."/>
            <person name="Ritari J."/>
            <person name="Douillard F.P."/>
            <person name="Paul Ross R."/>
            <person name="Yang R."/>
            <person name="Briner A.E."/>
            <person name="Felis G.E."/>
            <person name="de Vos W.M."/>
            <person name="Barrangou R."/>
            <person name="Klaenhammer T.R."/>
            <person name="Caufield P.W."/>
            <person name="Cui Y."/>
            <person name="Zhang H."/>
            <person name="O'Toole P.W."/>
        </authorList>
    </citation>
    <scope>NUCLEOTIDE SEQUENCE [LARGE SCALE GENOMIC DNA]</scope>
    <source>
        <strain evidence="3 4">DSM 16043</strain>
    </source>
</reference>
<dbReference type="STRING" id="1423763.FC46_GL000096"/>
<feature type="domain" description="Amidohydrolase-related" evidence="2">
    <location>
        <begin position="54"/>
        <end position="278"/>
    </location>
</feature>
<dbReference type="Gene3D" id="3.20.20.140">
    <property type="entry name" value="Metal-dependent hydrolases"/>
    <property type="match status" value="1"/>
</dbReference>
<dbReference type="InterPro" id="IPR006680">
    <property type="entry name" value="Amidohydro-rel"/>
</dbReference>
<evidence type="ECO:0000256" key="1">
    <source>
        <dbReference type="ARBA" id="ARBA00023239"/>
    </source>
</evidence>
<evidence type="ECO:0000313" key="4">
    <source>
        <dbReference type="Proteomes" id="UP000051036"/>
    </source>
</evidence>
<dbReference type="GO" id="GO:0005737">
    <property type="term" value="C:cytoplasm"/>
    <property type="evidence" value="ECO:0007669"/>
    <property type="project" value="TreeGrafter"/>
</dbReference>
<dbReference type="PATRIC" id="fig|1423763.3.peg.95"/>
<evidence type="ECO:0000259" key="2">
    <source>
        <dbReference type="Pfam" id="PF04909"/>
    </source>
</evidence>
<proteinExistence type="predicted"/>
<keyword evidence="1" id="KW-0456">Lyase</keyword>
<dbReference type="PANTHER" id="PTHR21240:SF28">
    <property type="entry name" value="ISO-OROTATE DECARBOXYLASE (EUROFUNG)"/>
    <property type="match status" value="1"/>
</dbReference>